<evidence type="ECO:0000313" key="3">
    <source>
        <dbReference type="EMBL" id="CAL5224360.1"/>
    </source>
</evidence>
<feature type="transmembrane region" description="Helical" evidence="2">
    <location>
        <begin position="20"/>
        <end position="41"/>
    </location>
</feature>
<keyword evidence="2" id="KW-0812">Transmembrane</keyword>
<dbReference type="Proteomes" id="UP001497392">
    <property type="component" value="Unassembled WGS sequence"/>
</dbReference>
<accession>A0ABP1FWU2</accession>
<comment type="caution">
    <text evidence="3">The sequence shown here is derived from an EMBL/GenBank/DDBJ whole genome shotgun (WGS) entry which is preliminary data.</text>
</comment>
<keyword evidence="2" id="KW-1133">Transmembrane helix</keyword>
<reference evidence="3 4" key="1">
    <citation type="submission" date="2024-06" db="EMBL/GenBank/DDBJ databases">
        <authorList>
            <person name="Kraege A."/>
            <person name="Thomma B."/>
        </authorList>
    </citation>
    <scope>NUCLEOTIDE SEQUENCE [LARGE SCALE GENOMIC DNA]</scope>
</reference>
<keyword evidence="4" id="KW-1185">Reference proteome</keyword>
<name>A0ABP1FWU2_9CHLO</name>
<protein>
    <submittedName>
        <fullName evidence="3">G7034 protein</fullName>
    </submittedName>
</protein>
<keyword evidence="2" id="KW-0472">Membrane</keyword>
<dbReference type="InterPro" id="IPR038578">
    <property type="entry name" value="GT29-like_sf"/>
</dbReference>
<feature type="region of interest" description="Disordered" evidence="1">
    <location>
        <begin position="96"/>
        <end position="135"/>
    </location>
</feature>
<dbReference type="EMBL" id="CAXHTA020000010">
    <property type="protein sequence ID" value="CAL5224360.1"/>
    <property type="molecule type" value="Genomic_DNA"/>
</dbReference>
<sequence>MPAPQRSAWVRHHQQNTGGGVRLFHIQLACACMLLLFLVGLGMRARLLHDWASHGFADEDEYSSSEHFLSLIGLGPAPSGSTKALTLANLSLRLTMGPSGQPSPAEVPEPVPGELRSLPSPTLPPPKGQSKKGKPHEAYIFDLKSDRFAQELEAAVNEPPGKLPRLNATVQQPLGEYDPEHSPLCAAFRQPGVRKVAVVGNGPLNDAQRKEIDSFDVVVRFNLMNNWRRFKEKLTIWVIRFSTEARMKYWGLTNLSAVDARNVVGLLKALWLVGGRQKDADELLWKVPGVVNAGAVLVPQEPFAAAYSQEMGIKDGAPSTGFVGIRGVLHCTPEDTPIHIFGFNWHNSTWRGHKMDAEKAFVDWAVGEGRLVVHPTTCYGVRECGGNSTFDQSCHWGTDGRYVCLRGTPRRWVDLTDTLAPGRFQEFMGQVSSPDIDKQH</sequence>
<evidence type="ECO:0000313" key="4">
    <source>
        <dbReference type="Proteomes" id="UP001497392"/>
    </source>
</evidence>
<proteinExistence type="predicted"/>
<gene>
    <name evidence="3" type="primary">g7034</name>
    <name evidence="3" type="ORF">VP750_LOCUS6019</name>
</gene>
<organism evidence="3 4">
    <name type="scientific">Coccomyxa viridis</name>
    <dbReference type="NCBI Taxonomy" id="1274662"/>
    <lineage>
        <taxon>Eukaryota</taxon>
        <taxon>Viridiplantae</taxon>
        <taxon>Chlorophyta</taxon>
        <taxon>core chlorophytes</taxon>
        <taxon>Trebouxiophyceae</taxon>
        <taxon>Trebouxiophyceae incertae sedis</taxon>
        <taxon>Coccomyxaceae</taxon>
        <taxon>Coccomyxa</taxon>
    </lineage>
</organism>
<dbReference type="Gene3D" id="3.90.1480.20">
    <property type="entry name" value="Glycosyl transferase family 29"/>
    <property type="match status" value="1"/>
</dbReference>
<evidence type="ECO:0000256" key="2">
    <source>
        <dbReference type="SAM" id="Phobius"/>
    </source>
</evidence>
<evidence type="ECO:0000256" key="1">
    <source>
        <dbReference type="SAM" id="MobiDB-lite"/>
    </source>
</evidence>